<dbReference type="Pfam" id="PF25097">
    <property type="entry name" value="ARM_Cnot1"/>
    <property type="match status" value="1"/>
</dbReference>
<keyword evidence="4" id="KW-0804">Transcription</keyword>
<evidence type="ECO:0000313" key="15">
    <source>
        <dbReference type="EMBL" id="CAG8454326.1"/>
    </source>
</evidence>
<dbReference type="GO" id="GO:0017148">
    <property type="term" value="P:negative regulation of translation"/>
    <property type="evidence" value="ECO:0007669"/>
    <property type="project" value="InterPro"/>
</dbReference>
<name>A0A9N8VNE8_9GLOM</name>
<dbReference type="Pfam" id="PF12842">
    <property type="entry name" value="DUF3819"/>
    <property type="match status" value="1"/>
</dbReference>
<dbReference type="OrthoDB" id="1933107at2759"/>
<dbReference type="GO" id="GO:0000932">
    <property type="term" value="C:P-body"/>
    <property type="evidence" value="ECO:0007669"/>
    <property type="project" value="TreeGrafter"/>
</dbReference>
<dbReference type="PANTHER" id="PTHR13162">
    <property type="entry name" value="CCR4-NOT TRANSCRIPTION COMPLEX"/>
    <property type="match status" value="1"/>
</dbReference>
<accession>A0A9N8VNE8</accession>
<keyword evidence="16" id="KW-1185">Reference proteome</keyword>
<dbReference type="CDD" id="cd20710">
    <property type="entry name" value="NOT1_connector"/>
    <property type="match status" value="1"/>
</dbReference>
<evidence type="ECO:0000259" key="14">
    <source>
        <dbReference type="Pfam" id="PF25097"/>
    </source>
</evidence>
<feature type="domain" description="CCR4-NOT transcription complex subunit 1 CAF1-binding" evidence="11">
    <location>
        <begin position="919"/>
        <end position="1139"/>
    </location>
</feature>
<dbReference type="InterPro" id="IPR032191">
    <property type="entry name" value="CNOT1_CAF1_bind"/>
</dbReference>
<evidence type="ECO:0000256" key="8">
    <source>
        <dbReference type="SAM" id="MobiDB-lite"/>
    </source>
</evidence>
<comment type="caution">
    <text evidence="15">The sequence shown here is derived from an EMBL/GenBank/DDBJ whole genome shotgun (WGS) entry which is preliminary data.</text>
</comment>
<evidence type="ECO:0000256" key="2">
    <source>
        <dbReference type="ARBA" id="ARBA00022491"/>
    </source>
</evidence>
<evidence type="ECO:0000256" key="7">
    <source>
        <dbReference type="ARBA" id="ARBA00074459"/>
    </source>
</evidence>
<dbReference type="Pfam" id="PF04054">
    <property type="entry name" value="Not1"/>
    <property type="match status" value="1"/>
</dbReference>
<feature type="region of interest" description="Disordered" evidence="8">
    <location>
        <begin position="1159"/>
        <end position="1188"/>
    </location>
</feature>
<evidence type="ECO:0000256" key="5">
    <source>
        <dbReference type="ARBA" id="ARBA00023242"/>
    </source>
</evidence>
<evidence type="ECO:0000256" key="1">
    <source>
        <dbReference type="ARBA" id="ARBA00004123"/>
    </source>
</evidence>
<reference evidence="15" key="1">
    <citation type="submission" date="2021-06" db="EMBL/GenBank/DDBJ databases">
        <authorList>
            <person name="Kallberg Y."/>
            <person name="Tangrot J."/>
            <person name="Rosling A."/>
        </authorList>
    </citation>
    <scope>NUCLEOTIDE SEQUENCE</scope>
    <source>
        <strain evidence="15">IN212</strain>
    </source>
</reference>
<dbReference type="GO" id="GO:0030015">
    <property type="term" value="C:CCR4-NOT core complex"/>
    <property type="evidence" value="ECO:0007669"/>
    <property type="project" value="InterPro"/>
</dbReference>
<sequence length="1715" mass="193215">MTRTKTAPIYDDNTGRREKENTQENNVPLPIMSSEESSFTSFSLTPPVNSNSSTAKTSSTTAHHLRSSSQTSLTTIVKAQISFLLSTLSADNYARNVAEINSLLDQHGQDTHFHLLRRLLIANQSKICSIRTRNSDLSLSYRLLIEKVKEAASDPALSAVFCDALNSIDHSDSFKDLDLNSFLEHVGINPVGKVGLCISLLSAIRKEIAEQDQSVQENLSNELRQHLLTYCEAESRSLTSQQSEIDSSPIKSQYNSQLTVPTGLIPLLSSNQSVTSPNMEQSESSRLSLVKVMSDSGYNCCSSVAAFRSVLNKLDVVSADSGEIIKEDDVAQALGMIANSHTSSEYGVANWNQTPDHDTKQSWNIDIFVTTLAELQPHLDWVKVIEKLDYPEFVVNDTKGLEVILTAFKKATKDRSQFPLHVFWGRWKNIKGQFSFLHRIVDAPLETFNLNDYPVQKVLSLEDFANSNANLKSMAGLLTSNPWNSVELIETLIKMADTELYEEIKLLFEKFTKQTPEVVCLGLAQVQKPWNPLHQEIINRLVSVFLAGHSSSTPVLTRLWQVNSSLFTEGCLEMHKKDAMTISRILDIAQDLKYLNLEKWLQDNIVEYGDSFIHDCLEFLNQKIALEITRETNGNIQSVRLSIDVIAIFLRILQNSTMSGKNAESFKEVHRAALQVYPRLTTGPSSESGVTGETFSPDVEEEANSYYERVYRQEISIEDMIKLLQKFKNSQEHRENEIFSCMVHNLFDEYQFFPKYPQRELTITSVIFGSLIQYQLVGYMALGIALRYVLNALRNPSDSKMFNFGVQALLQFQSRLPEWPQYCSHLLQIPQLQQSHPDIIQYVRSALAANANSTTVTTPTSVNTLGIGNGEPASSQSTNANELLSASRPVSDTSNKVFDKPAFTALNLDTLLAADKDDYEIPSEAIQDKILFIINNVAQSNLDTKVAEMKELLKESHYRWFANYLVVKRASIEPNYHQLYLQFLDALEIPLLVKHVLHETFANIKVLLNSEKTVQSPSERSLLKNLGSWLGGMTLARNKPIKHKNIAFKELLIEGYDNNRLIVVIPFVCKVLEQACKSKVFKPPNPWLMAILKLLVELYQYADLKLTLKFEIEVLCKSLEIELKDIEPTTVLKDRPPKELVPTQPTRIGNEFDKWTRNDYGHSVKPPQSSQPPSIPNTPSHIPNTPMPFNDEGITNLAPYITFNPNLSAFANQPMMRKIVHLAIDRAIREIITPVVERSVTIAGISTRELIIKDFALEPNEEKKRNAAHLMVQNLAGSLALVTCKEPLRISMVTHLRNLLLQNGYTEKAAMEKAVPEIDESLASSFSNRKKHREPNGLQPQQLRVYEDFSRIPRLSSQAAAIYVGMHRGQDFPMGHLYNTTEMPFDGSQIHIPITAHQSLEKFALDKLISKNPQASWSSLPPTSEIRLLVKEIPLLATQSFNRDETALHFSQKVVQLLYKNDSNLSRERKFIVPVVVALIKAGLINASDQDTQLAKLIENGRPTVIDFTAKLIRECVLKEPQLASRSDFMHSIDALTRLTQRGKAPEIVIQLLEDLRPRTARDVFNKDVENPGLREQLTSFFAEWVRVYQHPTSNEKIYATFIMQSPRVLSDYTSALIANNLKNDIDTYLKTRSPISFPMDLRNKLMIDSNNQPELTSTGSKYNVSVINSLVLYVGIQAIGQLHNKSAQGTPPVTHSAPMDIFQQLLNDLDSEGV</sequence>
<dbReference type="Proteomes" id="UP000789396">
    <property type="component" value="Unassembled WGS sequence"/>
</dbReference>
<dbReference type="Pfam" id="PF16418">
    <property type="entry name" value="CNOT1_HEAT"/>
    <property type="match status" value="1"/>
</dbReference>
<dbReference type="EMBL" id="CAJVPZ010000130">
    <property type="protein sequence ID" value="CAG8454326.1"/>
    <property type="molecule type" value="Genomic_DNA"/>
</dbReference>
<feature type="domain" description="CCR4-Not complex component Not1 C-terminal" evidence="9">
    <location>
        <begin position="1603"/>
        <end position="1714"/>
    </location>
</feature>
<dbReference type="GO" id="GO:0060090">
    <property type="term" value="F:molecular adaptor activity"/>
    <property type="evidence" value="ECO:0007669"/>
    <property type="project" value="TreeGrafter"/>
</dbReference>
<dbReference type="GO" id="GO:0000289">
    <property type="term" value="P:nuclear-transcribed mRNA poly(A) tail shortening"/>
    <property type="evidence" value="ECO:0007669"/>
    <property type="project" value="UniProtKB-ARBA"/>
</dbReference>
<evidence type="ECO:0000313" key="16">
    <source>
        <dbReference type="Proteomes" id="UP000789396"/>
    </source>
</evidence>
<dbReference type="FunFam" id="1.25.40.840:FF:000003">
    <property type="entry name" value="Transcription regulator"/>
    <property type="match status" value="1"/>
</dbReference>
<evidence type="ECO:0000256" key="4">
    <source>
        <dbReference type="ARBA" id="ARBA00023163"/>
    </source>
</evidence>
<proteinExistence type="predicted"/>
<dbReference type="InterPro" id="IPR040398">
    <property type="entry name" value="Not1"/>
</dbReference>
<feature type="compositionally biased region" description="Low complexity" evidence="8">
    <location>
        <begin position="33"/>
        <end position="62"/>
    </location>
</feature>
<dbReference type="Pfam" id="PF16417">
    <property type="entry name" value="CNOT1_TTP_bind"/>
    <property type="match status" value="1"/>
</dbReference>
<comment type="function">
    <text evidence="6">Acts as a component of the CCR4-NOT core complex, which in the nucleus seems to be a general transcription factor, and in the cytoplasm the major mRNA deadenylase involved in mRNA turnover. The NOT protein subcomplex negatively regulates the basal and activated transcription of many genes. Preferentially affects TC-type TATA element-dependent transcription. Could directly or indirectly inhibit component(s) of the general transcription machinery.</text>
</comment>
<dbReference type="Gene3D" id="1.25.40.180">
    <property type="match status" value="1"/>
</dbReference>
<keyword evidence="3" id="KW-0805">Transcription regulation</keyword>
<feature type="region of interest" description="Disordered" evidence="8">
    <location>
        <begin position="858"/>
        <end position="886"/>
    </location>
</feature>
<dbReference type="PANTHER" id="PTHR13162:SF8">
    <property type="entry name" value="CCR4-NOT TRANSCRIPTION COMPLEX SUBUNIT 1"/>
    <property type="match status" value="1"/>
</dbReference>
<dbReference type="InterPro" id="IPR055454">
    <property type="entry name" value="CNOT1-like_NOT1_connector"/>
</dbReference>
<evidence type="ECO:0000259" key="9">
    <source>
        <dbReference type="Pfam" id="PF04054"/>
    </source>
</evidence>
<evidence type="ECO:0000256" key="3">
    <source>
        <dbReference type="ARBA" id="ARBA00023015"/>
    </source>
</evidence>
<gene>
    <name evidence="15" type="ORF">RFULGI_LOCUS391</name>
</gene>
<protein>
    <recommendedName>
        <fullName evidence="7">General negative regulator of transcription subunit 1</fullName>
    </recommendedName>
</protein>
<dbReference type="InterPro" id="IPR032194">
    <property type="entry name" value="CNOT1_HEAT"/>
</dbReference>
<feature type="compositionally biased region" description="Polar residues" evidence="8">
    <location>
        <begin position="872"/>
        <end position="886"/>
    </location>
</feature>
<dbReference type="Pfam" id="PF16415">
    <property type="entry name" value="CNOT1_CAF1_bind"/>
    <property type="match status" value="1"/>
</dbReference>
<evidence type="ECO:0000259" key="12">
    <source>
        <dbReference type="Pfam" id="PF16417"/>
    </source>
</evidence>
<feature type="domain" description="CCR4-NOT transcription complex subunit 1" evidence="10">
    <location>
        <begin position="1214"/>
        <end position="1304"/>
    </location>
</feature>
<evidence type="ECO:0000259" key="10">
    <source>
        <dbReference type="Pfam" id="PF12842"/>
    </source>
</evidence>
<evidence type="ECO:0000256" key="6">
    <source>
        <dbReference type="ARBA" id="ARBA00059181"/>
    </source>
</evidence>
<dbReference type="InterPro" id="IPR038535">
    <property type="entry name" value="CNOT1_TTP_bind_sf"/>
</dbReference>
<evidence type="ECO:0000259" key="13">
    <source>
        <dbReference type="Pfam" id="PF16418"/>
    </source>
</evidence>
<dbReference type="Gene3D" id="1.25.40.840">
    <property type="entry name" value="CCR4-NOT transcription complex subunit 1 TTP binding domain"/>
    <property type="match status" value="1"/>
</dbReference>
<feature type="domain" description="CCR4-NOT transcription complex subunit 1 TTP binding" evidence="12">
    <location>
        <begin position="682"/>
        <end position="851"/>
    </location>
</feature>
<comment type="subcellular location">
    <subcellularLocation>
        <location evidence="1">Nucleus</location>
    </subcellularLocation>
</comment>
<feature type="domain" description="CCR4-NOT transcription complex subunit 1 HEAT repeat" evidence="13">
    <location>
        <begin position="535"/>
        <end position="595"/>
    </location>
</feature>
<evidence type="ECO:0000259" key="11">
    <source>
        <dbReference type="Pfam" id="PF16415"/>
    </source>
</evidence>
<dbReference type="InterPro" id="IPR007196">
    <property type="entry name" value="CCR4-Not_Not1_C"/>
</dbReference>
<feature type="region of interest" description="Disordered" evidence="8">
    <location>
        <begin position="1"/>
        <end position="69"/>
    </location>
</feature>
<dbReference type="InterPro" id="IPR032193">
    <property type="entry name" value="CNOT1_TTP_bind"/>
</dbReference>
<feature type="compositionally biased region" description="Basic and acidic residues" evidence="8">
    <location>
        <begin position="13"/>
        <end position="22"/>
    </location>
</feature>
<dbReference type="GO" id="GO:0005634">
    <property type="term" value="C:nucleus"/>
    <property type="evidence" value="ECO:0007669"/>
    <property type="project" value="UniProtKB-SubCell"/>
</dbReference>
<feature type="domain" description="CCR4-NOT transcription complex subunit 1-like NOT1 connector" evidence="14">
    <location>
        <begin position="1466"/>
        <end position="1558"/>
    </location>
</feature>
<organism evidence="15 16">
    <name type="scientific">Racocetra fulgida</name>
    <dbReference type="NCBI Taxonomy" id="60492"/>
    <lineage>
        <taxon>Eukaryota</taxon>
        <taxon>Fungi</taxon>
        <taxon>Fungi incertae sedis</taxon>
        <taxon>Mucoromycota</taxon>
        <taxon>Glomeromycotina</taxon>
        <taxon>Glomeromycetes</taxon>
        <taxon>Diversisporales</taxon>
        <taxon>Gigasporaceae</taxon>
        <taxon>Racocetra</taxon>
    </lineage>
</organism>
<dbReference type="Gene3D" id="1.25.40.800">
    <property type="match status" value="1"/>
</dbReference>
<keyword evidence="5" id="KW-0539">Nucleus</keyword>
<keyword evidence="2" id="KW-0678">Repressor</keyword>
<dbReference type="InterPro" id="IPR024557">
    <property type="entry name" value="CNOT1_dom_4"/>
</dbReference>
<dbReference type="FunFam" id="1.25.40.180:FF:000012">
    <property type="entry name" value="Ccr4-Not transcription complex subunit"/>
    <property type="match status" value="1"/>
</dbReference>